<organism evidence="1">
    <name type="scientific">Anthurium amnicola</name>
    <dbReference type="NCBI Taxonomy" id="1678845"/>
    <lineage>
        <taxon>Eukaryota</taxon>
        <taxon>Viridiplantae</taxon>
        <taxon>Streptophyta</taxon>
        <taxon>Embryophyta</taxon>
        <taxon>Tracheophyta</taxon>
        <taxon>Spermatophyta</taxon>
        <taxon>Magnoliopsida</taxon>
        <taxon>Liliopsida</taxon>
        <taxon>Araceae</taxon>
        <taxon>Pothoideae</taxon>
        <taxon>Potheae</taxon>
        <taxon>Anthurium</taxon>
    </lineage>
</organism>
<protein>
    <recommendedName>
        <fullName evidence="2">HECT-type E3 ubiquitin transferase E3D</fullName>
    </recommendedName>
</protein>
<name>A0A1D1Z086_9ARAE</name>
<feature type="non-terminal residue" evidence="1">
    <location>
        <position position="1"/>
    </location>
</feature>
<dbReference type="GO" id="GO:0000209">
    <property type="term" value="P:protein polyubiquitination"/>
    <property type="evidence" value="ECO:0007669"/>
    <property type="project" value="TreeGrafter"/>
</dbReference>
<dbReference type="GO" id="GO:0005829">
    <property type="term" value="C:cytosol"/>
    <property type="evidence" value="ECO:0007669"/>
    <property type="project" value="TreeGrafter"/>
</dbReference>
<dbReference type="GO" id="GO:0043161">
    <property type="term" value="P:proteasome-mediated ubiquitin-dependent protein catabolic process"/>
    <property type="evidence" value="ECO:0007669"/>
    <property type="project" value="TreeGrafter"/>
</dbReference>
<dbReference type="GO" id="GO:0051865">
    <property type="term" value="P:protein autoubiquitination"/>
    <property type="evidence" value="ECO:0007669"/>
    <property type="project" value="TreeGrafter"/>
</dbReference>
<accession>A0A1D1Z086</accession>
<evidence type="ECO:0000313" key="1">
    <source>
        <dbReference type="EMBL" id="JAT60301.1"/>
    </source>
</evidence>
<reference evidence="1" key="1">
    <citation type="submission" date="2015-07" db="EMBL/GenBank/DDBJ databases">
        <title>Transcriptome Assembly of Anthurium amnicola.</title>
        <authorList>
            <person name="Suzuki J."/>
        </authorList>
    </citation>
    <scope>NUCLEOTIDE SEQUENCE</scope>
</reference>
<gene>
    <name evidence="1" type="ORF">g.78495</name>
</gene>
<dbReference type="AlphaFoldDB" id="A0A1D1Z086"/>
<dbReference type="GO" id="GO:0030332">
    <property type="term" value="F:cyclin binding"/>
    <property type="evidence" value="ECO:0007669"/>
    <property type="project" value="TreeGrafter"/>
</dbReference>
<dbReference type="GO" id="GO:0061630">
    <property type="term" value="F:ubiquitin protein ligase activity"/>
    <property type="evidence" value="ECO:0007669"/>
    <property type="project" value="TreeGrafter"/>
</dbReference>
<dbReference type="GO" id="GO:0000151">
    <property type="term" value="C:ubiquitin ligase complex"/>
    <property type="evidence" value="ECO:0007669"/>
    <property type="project" value="TreeGrafter"/>
</dbReference>
<dbReference type="GO" id="GO:0005634">
    <property type="term" value="C:nucleus"/>
    <property type="evidence" value="ECO:0007669"/>
    <property type="project" value="TreeGrafter"/>
</dbReference>
<dbReference type="InterPro" id="IPR019193">
    <property type="entry name" value="UBQ-conj_enz_E2-bd_prot"/>
</dbReference>
<dbReference type="GO" id="GO:0006513">
    <property type="term" value="P:protein monoubiquitination"/>
    <property type="evidence" value="ECO:0007669"/>
    <property type="project" value="TreeGrafter"/>
</dbReference>
<dbReference type="EMBL" id="GDJX01007635">
    <property type="protein sequence ID" value="JAT60301.1"/>
    <property type="molecule type" value="Transcribed_RNA"/>
</dbReference>
<proteinExistence type="predicted"/>
<dbReference type="Pfam" id="PF09814">
    <property type="entry name" value="HECT_2"/>
    <property type="match status" value="2"/>
</dbReference>
<dbReference type="PANTHER" id="PTHR31531:SF2">
    <property type="entry name" value="E3 UBIQUITIN-PROTEIN LIGASE E3D"/>
    <property type="match status" value="1"/>
</dbReference>
<dbReference type="PANTHER" id="PTHR31531">
    <property type="entry name" value="E3 UBIQUITIN-PROTEIN LIGASE E3D FAMILY MEMBER"/>
    <property type="match status" value="1"/>
</dbReference>
<sequence>LSRKKNMALPSPPPTRPRCSPRRWQFTWEALAHIPTLRLFLFNPEVDPSARCGSLQACLCLEESQLVVSWTEEGAGDLALRVPVPRVLVDPGSPLQCVARADHVELKLVLVLPPDHPMSVNLRAALDGGGVAAGQGDVLSGSSLPLSLDSDIKSLSSGDVHFYCRTCCTRLTRRSPRNFVEMPSANWREVADNWFGACCCSFGGASEKMVHEYVKAYSCSEVTCLLDGPSVTICKDDLDGSVFPECSGEQVDCSNMFDVVATAREGNPNSREFVGYLPQNDWRLNEINGTVVAERKLDTNKSSDALIGSPVHRVFSKESVLCCVDQTSNLLNHAHGRTPDVSDRFSRMLPSMGNLTSHTSQNWLCNGSLGNGFLIKTSNLSNDVQWVEFLCRQCSSLLGSYPVHGINGPIDGGIRLFKCYISTSMDVGGPHNVFRQHTMQRVFVNLLLESATDELSFCTIVRDLRTKFPMVQIILLNSKAWCAKGDCLENDTSRCLFEVNLQPVVKVLFSDCNIETGVNSRAMEQWTTKRNADEVYMMAHQTKELMEFLKLAHESLPPSYSSFQGMSLSYIER</sequence>
<evidence type="ECO:0008006" key="2">
    <source>
        <dbReference type="Google" id="ProtNLM"/>
    </source>
</evidence>
<dbReference type="GO" id="GO:0031624">
    <property type="term" value="F:ubiquitin conjugating enzyme binding"/>
    <property type="evidence" value="ECO:0007669"/>
    <property type="project" value="TreeGrafter"/>
</dbReference>